<dbReference type="InterPro" id="IPR011660">
    <property type="entry name" value="VapB-like"/>
</dbReference>
<reference evidence="1 2" key="1">
    <citation type="submission" date="2020-02" db="EMBL/GenBank/DDBJ databases">
        <title>Genome sequence of strain CCNWXJ40-4.</title>
        <authorList>
            <person name="Gao J."/>
            <person name="Sun J."/>
        </authorList>
    </citation>
    <scope>NUCLEOTIDE SEQUENCE [LARGE SCALE GENOMIC DNA]</scope>
    <source>
        <strain evidence="1 2">CCNWXJ 40-4</strain>
    </source>
</reference>
<dbReference type="Pfam" id="PF07704">
    <property type="entry name" value="PSK_trans_fac"/>
    <property type="match status" value="1"/>
</dbReference>
<proteinExistence type="predicted"/>
<gene>
    <name evidence="1" type="ORF">G6N73_09525</name>
</gene>
<protein>
    <submittedName>
        <fullName evidence="1">Type II toxin-antitoxin system VapB family antitoxin</fullName>
    </submittedName>
</protein>
<name>A0A6G4WBB7_9HYPH</name>
<comment type="caution">
    <text evidence="1">The sequence shown here is derived from an EMBL/GenBank/DDBJ whole genome shotgun (WGS) entry which is preliminary data.</text>
</comment>
<dbReference type="AlphaFoldDB" id="A0A6G4WBB7"/>
<accession>A0A6G4WBB7</accession>
<evidence type="ECO:0000313" key="2">
    <source>
        <dbReference type="Proteomes" id="UP001642900"/>
    </source>
</evidence>
<dbReference type="EMBL" id="JAAKZF010000008">
    <property type="protein sequence ID" value="NGO51417.1"/>
    <property type="molecule type" value="Genomic_DNA"/>
</dbReference>
<dbReference type="Proteomes" id="UP001642900">
    <property type="component" value="Unassembled WGS sequence"/>
</dbReference>
<evidence type="ECO:0000313" key="1">
    <source>
        <dbReference type="EMBL" id="NGO51417.1"/>
    </source>
</evidence>
<sequence length="70" mass="8064">MHDKETDAVVLKRKDLTETIREAVENELQRTKKAIPLVERLKALGDEYAKYPRTGEKADKAFYDDLGDNL</sequence>
<keyword evidence="2" id="KW-1185">Reference proteome</keyword>
<organism evidence="1 2">
    <name type="scientific">Allomesorhizobium camelthorni</name>
    <dbReference type="NCBI Taxonomy" id="475069"/>
    <lineage>
        <taxon>Bacteria</taxon>
        <taxon>Pseudomonadati</taxon>
        <taxon>Pseudomonadota</taxon>
        <taxon>Alphaproteobacteria</taxon>
        <taxon>Hyphomicrobiales</taxon>
        <taxon>Phyllobacteriaceae</taxon>
        <taxon>Allomesorhizobium</taxon>
    </lineage>
</organism>